<dbReference type="GO" id="GO:0006355">
    <property type="term" value="P:regulation of DNA-templated transcription"/>
    <property type="evidence" value="ECO:0007669"/>
    <property type="project" value="InterPro"/>
</dbReference>
<dbReference type="InterPro" id="IPR051677">
    <property type="entry name" value="AfsR-DnrI-RedD_regulator"/>
</dbReference>
<dbReference type="PANTHER" id="PTHR35807:SF1">
    <property type="entry name" value="TRANSCRIPTIONAL REGULATOR REDD"/>
    <property type="match status" value="1"/>
</dbReference>
<keyword evidence="9" id="KW-1185">Reference proteome</keyword>
<dbReference type="PRINTS" id="PR00364">
    <property type="entry name" value="DISEASERSIST"/>
</dbReference>
<dbReference type="InterPro" id="IPR005158">
    <property type="entry name" value="BTAD"/>
</dbReference>
<dbReference type="CDD" id="cd15831">
    <property type="entry name" value="BTAD"/>
    <property type="match status" value="1"/>
</dbReference>
<protein>
    <submittedName>
        <fullName evidence="8">Putative AfsR-family regulatory protein</fullName>
    </submittedName>
</protein>
<dbReference type="SMART" id="SM01043">
    <property type="entry name" value="BTAD"/>
    <property type="match status" value="1"/>
</dbReference>
<accession>C9ZCX7</accession>
<organism evidence="8 9">
    <name type="scientific">Streptomyces scabiei (strain 87.22)</name>
    <dbReference type="NCBI Taxonomy" id="680198"/>
    <lineage>
        <taxon>Bacteria</taxon>
        <taxon>Bacillati</taxon>
        <taxon>Actinomycetota</taxon>
        <taxon>Actinomycetes</taxon>
        <taxon>Kitasatosporales</taxon>
        <taxon>Streptomycetaceae</taxon>
        <taxon>Streptomyces</taxon>
    </lineage>
</organism>
<reference evidence="8 9" key="1">
    <citation type="journal article" date="2010" name="Mol. Plant Microbe Interact.">
        <title>Streptomyces scabies 87-22 contains a coronafacic acid-like biosynthetic cluster that contributes to plant-microbe interactions.</title>
        <authorList>
            <person name="Bignell D.R."/>
            <person name="Seipke R.F."/>
            <person name="Huguet-Tapia J.C."/>
            <person name="Chambers A.H."/>
            <person name="Parry R.J."/>
            <person name="Loria R."/>
        </authorList>
    </citation>
    <scope>NUCLEOTIDE SEQUENCE [LARGE SCALE GENOMIC DNA]</scope>
    <source>
        <strain evidence="8 9">87.22</strain>
    </source>
</reference>
<evidence type="ECO:0000256" key="1">
    <source>
        <dbReference type="ARBA" id="ARBA00005820"/>
    </source>
</evidence>
<dbReference type="KEGG" id="scb:SCAB_1371"/>
<name>C9ZCX7_STRSW</name>
<evidence type="ECO:0000256" key="5">
    <source>
        <dbReference type="ARBA" id="ARBA00023163"/>
    </source>
</evidence>
<dbReference type="GO" id="GO:0003677">
    <property type="term" value="F:DNA binding"/>
    <property type="evidence" value="ECO:0007669"/>
    <property type="project" value="UniProtKB-UniRule"/>
</dbReference>
<evidence type="ECO:0000256" key="6">
    <source>
        <dbReference type="PROSITE-ProRule" id="PRU01091"/>
    </source>
</evidence>
<dbReference type="PANTHER" id="PTHR35807">
    <property type="entry name" value="TRANSCRIPTIONAL REGULATOR REDD-RELATED"/>
    <property type="match status" value="1"/>
</dbReference>
<proteinExistence type="inferred from homology"/>
<keyword evidence="4 6" id="KW-0238">DNA-binding</keyword>
<dbReference type="GO" id="GO:0000160">
    <property type="term" value="P:phosphorelay signal transduction system"/>
    <property type="evidence" value="ECO:0007669"/>
    <property type="project" value="UniProtKB-KW"/>
</dbReference>
<dbReference type="Gene3D" id="1.25.40.10">
    <property type="entry name" value="Tetratricopeptide repeat domain"/>
    <property type="match status" value="1"/>
</dbReference>
<evidence type="ECO:0000313" key="9">
    <source>
        <dbReference type="Proteomes" id="UP000001444"/>
    </source>
</evidence>
<dbReference type="AlphaFoldDB" id="C9ZCX7"/>
<gene>
    <name evidence="8" type="ordered locus">SCAB_1371</name>
</gene>
<dbReference type="SUPFAM" id="SSF52540">
    <property type="entry name" value="P-loop containing nucleoside triphosphate hydrolases"/>
    <property type="match status" value="1"/>
</dbReference>
<dbReference type="SUPFAM" id="SSF46894">
    <property type="entry name" value="C-terminal effector domain of the bipartite response regulators"/>
    <property type="match status" value="1"/>
</dbReference>
<evidence type="ECO:0000259" key="7">
    <source>
        <dbReference type="PROSITE" id="PS51755"/>
    </source>
</evidence>
<dbReference type="eggNOG" id="COG3629">
    <property type="taxonomic scope" value="Bacteria"/>
</dbReference>
<dbReference type="STRING" id="680198.SCAB_1371"/>
<dbReference type="SMART" id="SM00862">
    <property type="entry name" value="Trans_reg_C"/>
    <property type="match status" value="1"/>
</dbReference>
<dbReference type="SUPFAM" id="SSF48452">
    <property type="entry name" value="TPR-like"/>
    <property type="match status" value="1"/>
</dbReference>
<dbReference type="Proteomes" id="UP000001444">
    <property type="component" value="Chromosome"/>
</dbReference>
<evidence type="ECO:0000256" key="2">
    <source>
        <dbReference type="ARBA" id="ARBA00023012"/>
    </source>
</evidence>
<dbReference type="GO" id="GO:0043531">
    <property type="term" value="F:ADP binding"/>
    <property type="evidence" value="ECO:0007669"/>
    <property type="project" value="InterPro"/>
</dbReference>
<dbReference type="InterPro" id="IPR011990">
    <property type="entry name" value="TPR-like_helical_dom_sf"/>
</dbReference>
<comment type="similarity">
    <text evidence="1">Belongs to the AfsR/DnrI/RedD regulatory family.</text>
</comment>
<dbReference type="Pfam" id="PF03704">
    <property type="entry name" value="BTAD"/>
    <property type="match status" value="1"/>
</dbReference>
<dbReference type="RefSeq" id="WP_012998100.1">
    <property type="nucleotide sequence ID" value="NC_013929.1"/>
</dbReference>
<dbReference type="InterPro" id="IPR036388">
    <property type="entry name" value="WH-like_DNA-bd_sf"/>
</dbReference>
<dbReference type="HOGENOM" id="CLU_004665_6_0_11"/>
<evidence type="ECO:0000256" key="4">
    <source>
        <dbReference type="ARBA" id="ARBA00023125"/>
    </source>
</evidence>
<keyword evidence="5" id="KW-0804">Transcription</keyword>
<feature type="domain" description="OmpR/PhoB-type" evidence="7">
    <location>
        <begin position="1"/>
        <end position="89"/>
    </location>
</feature>
<dbReference type="GeneID" id="24312134"/>
<dbReference type="InterPro" id="IPR027417">
    <property type="entry name" value="P-loop_NTPase"/>
</dbReference>
<feature type="DNA-binding region" description="OmpR/PhoB-type" evidence="6">
    <location>
        <begin position="1"/>
        <end position="89"/>
    </location>
</feature>
<keyword evidence="2" id="KW-0902">Two-component regulatory system</keyword>
<evidence type="ECO:0000256" key="3">
    <source>
        <dbReference type="ARBA" id="ARBA00023015"/>
    </source>
</evidence>
<dbReference type="InterPro" id="IPR001867">
    <property type="entry name" value="OmpR/PhoB-type_DNA-bd"/>
</dbReference>
<dbReference type="PROSITE" id="PS51755">
    <property type="entry name" value="OMPR_PHOB"/>
    <property type="match status" value="1"/>
</dbReference>
<dbReference type="Gene3D" id="3.40.50.300">
    <property type="entry name" value="P-loop containing nucleotide triphosphate hydrolases"/>
    <property type="match status" value="1"/>
</dbReference>
<dbReference type="EMBL" id="FN554889">
    <property type="protein sequence ID" value="CBG67361.1"/>
    <property type="molecule type" value="Genomic_DNA"/>
</dbReference>
<sequence length="641" mass="69961">MRAWRGDTEVVLGPPKQRAVLALLADRAGDVVSIEHIIDAVWGSDVPQTAANGVHTYVAGLRRVLDPGRSRRGSSSVLVSAAGGYCLRVSPDVVDLTRFTRCHAQARRARAEGDLNGALKLYQECLSLWRGEAYGGIPGPHAAMERTRLQDLRMTVVEEWASDMLRAGRQGEVVADLSAAVAEEPLREKLRWLLMLALYRCDRQAHALAVYTETQRLLSRELGIEPGAELANLHQDILAGREVAACRDESRAPVAALVGSAPHDRPRPAQLPPVARGFVGRGTELSDLEELLSEDVSRSGAAMTVAVVDGLAGVGKTEFALQLAHRLTDRFPDGQLFVDLGSTGLRGKRLTASEALGQLLSSLGVDDDRMPGDPAGRISLYRSLLHGRRMLVVLDDALSAEQARSLIPGGPSIVLVTSRHRLTGLVIRDGAHPITLGPLSERESTELLTYLGGDRLRHERAATTRMARICEGLPLALRSVVEALIAAHDVPTTTAVSRYADRRRLLDHLTVEGDAAANVRTVFEASYRALPEEAARMFRYLGLSSVGPITLQQAALLADTSLTTTRRLLDVLADRHLLERTSQGCYRFHGLIGIYAAECAEYEPKSHRDLALIRLREWEDDFVSRRVAALEQNKTPQVTMV</sequence>
<keyword evidence="3" id="KW-0805">Transcription regulation</keyword>
<dbReference type="InterPro" id="IPR016032">
    <property type="entry name" value="Sig_transdc_resp-reg_C-effctor"/>
</dbReference>
<evidence type="ECO:0000313" key="8">
    <source>
        <dbReference type="EMBL" id="CBG67361.1"/>
    </source>
</evidence>
<dbReference type="Gene3D" id="1.10.10.10">
    <property type="entry name" value="Winged helix-like DNA-binding domain superfamily/Winged helix DNA-binding domain"/>
    <property type="match status" value="1"/>
</dbReference>
<dbReference type="Pfam" id="PF00486">
    <property type="entry name" value="Trans_reg_C"/>
    <property type="match status" value="1"/>
</dbReference>